<organism evidence="1 2">
    <name type="scientific">Sphingobacterium arenae</name>
    <dbReference type="NCBI Taxonomy" id="1280598"/>
    <lineage>
        <taxon>Bacteria</taxon>
        <taxon>Pseudomonadati</taxon>
        <taxon>Bacteroidota</taxon>
        <taxon>Sphingobacteriia</taxon>
        <taxon>Sphingobacteriales</taxon>
        <taxon>Sphingobacteriaceae</taxon>
        <taxon>Sphingobacterium</taxon>
    </lineage>
</organism>
<gene>
    <name evidence="1" type="ORF">H8B17_07230</name>
</gene>
<comment type="caution">
    <text evidence="1">The sequence shown here is derived from an EMBL/GenBank/DDBJ whole genome shotgun (WGS) entry which is preliminary data.</text>
</comment>
<protein>
    <submittedName>
        <fullName evidence="1">Uncharacterized protein</fullName>
    </submittedName>
</protein>
<dbReference type="RefSeq" id="WP_190308540.1">
    <property type="nucleotide sequence ID" value="NZ_JACNYK010000002.1"/>
</dbReference>
<reference evidence="1 2" key="1">
    <citation type="submission" date="2020-08" db="EMBL/GenBank/DDBJ databases">
        <title>Sphingobacterium sp. DN00404 isolated from aquaculture water.</title>
        <authorList>
            <person name="Zhang M."/>
        </authorList>
    </citation>
    <scope>NUCLEOTIDE SEQUENCE [LARGE SCALE GENOMIC DNA]</scope>
    <source>
        <strain evidence="1 2">KCTC 32294</strain>
    </source>
</reference>
<dbReference type="EMBL" id="JACNYK010000002">
    <property type="protein sequence ID" value="MBD1425370.1"/>
    <property type="molecule type" value="Genomic_DNA"/>
</dbReference>
<name>A0ABR7Y245_9SPHI</name>
<evidence type="ECO:0000313" key="2">
    <source>
        <dbReference type="Proteomes" id="UP000606494"/>
    </source>
</evidence>
<sequence>MFTKLISVDNQKIGTVDFYAYVIKIQNDEVGFAIFIDELPTPLLYFYRDSIDSITFKIDNEQFLGIVKNSKFPSEMRKELYKEFEFFLRTMEQRATAYLFKNATVKYITNSRDIIRYKNYYISASVD</sequence>
<keyword evidence="2" id="KW-1185">Reference proteome</keyword>
<evidence type="ECO:0000313" key="1">
    <source>
        <dbReference type="EMBL" id="MBD1425370.1"/>
    </source>
</evidence>
<accession>A0ABR7Y245</accession>
<dbReference type="Proteomes" id="UP000606494">
    <property type="component" value="Unassembled WGS sequence"/>
</dbReference>
<proteinExistence type="predicted"/>